<dbReference type="EMBL" id="JAPEIS010000004">
    <property type="protein sequence ID" value="KAJ8067585.1"/>
    <property type="molecule type" value="Genomic_DNA"/>
</dbReference>
<organism evidence="2 3">
    <name type="scientific">Sclerotinia nivalis</name>
    <dbReference type="NCBI Taxonomy" id="352851"/>
    <lineage>
        <taxon>Eukaryota</taxon>
        <taxon>Fungi</taxon>
        <taxon>Dikarya</taxon>
        <taxon>Ascomycota</taxon>
        <taxon>Pezizomycotina</taxon>
        <taxon>Leotiomycetes</taxon>
        <taxon>Helotiales</taxon>
        <taxon>Sclerotiniaceae</taxon>
        <taxon>Sclerotinia</taxon>
    </lineage>
</organism>
<dbReference type="Proteomes" id="UP001152300">
    <property type="component" value="Unassembled WGS sequence"/>
</dbReference>
<feature type="region of interest" description="Disordered" evidence="1">
    <location>
        <begin position="11"/>
        <end position="48"/>
    </location>
</feature>
<evidence type="ECO:0000256" key="1">
    <source>
        <dbReference type="SAM" id="MobiDB-lite"/>
    </source>
</evidence>
<feature type="compositionally biased region" description="Low complexity" evidence="1">
    <location>
        <begin position="16"/>
        <end position="44"/>
    </location>
</feature>
<protein>
    <submittedName>
        <fullName evidence="2">Uncharacterized protein</fullName>
    </submittedName>
</protein>
<gene>
    <name evidence="2" type="ORF">OCU04_004923</name>
</gene>
<dbReference type="OrthoDB" id="5209158at2759"/>
<accession>A0A9X0ARS6</accession>
<feature type="region of interest" description="Disordered" evidence="1">
    <location>
        <begin position="163"/>
        <end position="204"/>
    </location>
</feature>
<sequence length="204" mass="23337">MTGSFWHNILPFRRPSSSASSTSTTSEFIDSSSRSSLNLSVQSSHKVSRKRRELFGDFEYSLDNGSMNANMQEPSGMERNYSGRDTGFPEPLSHDRNTTLRHPEADTSPYATLESTELDIHRSHSRLSLRRLHSKHKGSLLSIPLHEEVEYTDETEKDVVKQNDLADSDRTVEEYVEMEGKDDQEYRSGERKKGMLQKLNLHRG</sequence>
<proteinExistence type="predicted"/>
<dbReference type="AlphaFoldDB" id="A0A9X0ARS6"/>
<feature type="compositionally biased region" description="Basic and acidic residues" evidence="1">
    <location>
        <begin position="167"/>
        <end position="193"/>
    </location>
</feature>
<keyword evidence="3" id="KW-1185">Reference proteome</keyword>
<evidence type="ECO:0000313" key="2">
    <source>
        <dbReference type="EMBL" id="KAJ8067585.1"/>
    </source>
</evidence>
<comment type="caution">
    <text evidence="2">The sequence shown here is derived from an EMBL/GenBank/DDBJ whole genome shotgun (WGS) entry which is preliminary data.</text>
</comment>
<reference evidence="2" key="1">
    <citation type="submission" date="2022-11" db="EMBL/GenBank/DDBJ databases">
        <title>Genome Resource of Sclerotinia nivalis Strain SnTB1, a Plant Pathogen Isolated from American Ginseng.</title>
        <authorList>
            <person name="Fan S."/>
        </authorList>
    </citation>
    <scope>NUCLEOTIDE SEQUENCE</scope>
    <source>
        <strain evidence="2">SnTB1</strain>
    </source>
</reference>
<name>A0A9X0ARS6_9HELO</name>
<evidence type="ECO:0000313" key="3">
    <source>
        <dbReference type="Proteomes" id="UP001152300"/>
    </source>
</evidence>